<feature type="transmembrane region" description="Helical" evidence="7">
    <location>
        <begin position="100"/>
        <end position="120"/>
    </location>
</feature>
<dbReference type="PANTHER" id="PTHR45639">
    <property type="entry name" value="HSC70CB, ISOFORM G-RELATED"/>
    <property type="match status" value="1"/>
</dbReference>
<keyword evidence="7" id="KW-1133">Transmembrane helix</keyword>
<keyword evidence="13" id="KW-1185">Reference proteome</keyword>
<dbReference type="Pfam" id="PF00644">
    <property type="entry name" value="PARP"/>
    <property type="match status" value="1"/>
</dbReference>
<keyword evidence="12" id="KW-0413">Isomerase</keyword>
<dbReference type="PROSITE" id="PS50918">
    <property type="entry name" value="WWE"/>
    <property type="match status" value="1"/>
</dbReference>
<dbReference type="GO" id="GO:0016853">
    <property type="term" value="F:isomerase activity"/>
    <property type="evidence" value="ECO:0007669"/>
    <property type="project" value="UniProtKB-KW"/>
</dbReference>
<dbReference type="Gene3D" id="3.30.720.50">
    <property type="match status" value="1"/>
</dbReference>
<dbReference type="InterPro" id="IPR004170">
    <property type="entry name" value="WWE_dom"/>
</dbReference>
<dbReference type="InterPro" id="IPR037197">
    <property type="entry name" value="WWE_dom_sf"/>
</dbReference>
<keyword evidence="7" id="KW-0812">Transmembrane</keyword>
<keyword evidence="4" id="KW-0328">Glycosyltransferase</keyword>
<dbReference type="InterPro" id="IPR012317">
    <property type="entry name" value="Poly(ADP-ribose)pol_cat_dom"/>
</dbReference>
<dbReference type="PROSITE" id="PS51059">
    <property type="entry name" value="PARP_CATALYTIC"/>
    <property type="match status" value="1"/>
</dbReference>
<keyword evidence="7" id="KW-0472">Membrane</keyword>
<comment type="caution">
    <text evidence="10">The sequence shown here is derived from an EMBL/GenBank/DDBJ whole genome shotgun (WGS) entry which is preliminary data.</text>
</comment>
<dbReference type="EC" id="2.4.2.-" evidence="4"/>
<dbReference type="SUPFAM" id="SSF48452">
    <property type="entry name" value="TPR-like"/>
    <property type="match status" value="1"/>
</dbReference>
<dbReference type="EMBL" id="CAMXCT020001684">
    <property type="protein sequence ID" value="CAL1145598.1"/>
    <property type="molecule type" value="Genomic_DNA"/>
</dbReference>
<dbReference type="Gene3D" id="3.90.228.10">
    <property type="match status" value="1"/>
</dbReference>
<sequence length="2041" mass="227279">NGFKAQVLVYAVRPAVEERLGGSSSWAMKLSEARIALLRFIFEDVEQSALQAVFLIFYDEAAIGDKLWVTTSILTSLLLSFTIVVQCMPEVRDWLWYRRVFWFILVVLIYRSLAVTWGLWGMLGISLAPQGCANGRTTLLGLEARIKVVDETISNSTIGVAIILSAVALATVVWWTRKKCLSIYQRMKLDSLESYNFSKRMQPQQGQPLRPLLDADDDLWLDAARQLYPVLSRAQVHKQKAMAVTLETIDRNTFTVSRAHLGGWSLPGLKGSTDGKVGPSVHWYLCRQIPKKLNKFVQTANSLALPQESMTNVYLFRTTVSHAVRVAKVRRHVQQLLSNRHFIKASLERKASWILECPDTPPVRLLHWSEIAKAGALPKYQNGGAAKPVEQLLEDVAERLSVPRESVEQRLVVFLLSHRWLRTESDYHPDSEDNVKANKLVSFARWFMRLADAAGVPCEVAFWIDYCCCEQEDRFGMDLAMAALPLYIACCTKVVVWRTPDFDRRCWTMVERLLSYSFCSGGLTPYVIDSSFVDEDEEEEEDEEDEASHPDDSPSIWEVRLDDESWVPFDDFAQAILRSAKAAGLPRSEVMSVGRRYEVDFKHMCQKSKESGKQRQIRERSLKPGAEGKTWKEAKPALVSERQKPGRASQSTINSIQDRIHRVAKKLPNPLDPETCLLSRESHRRHISSLVSVAMQVPAFEVFADRQPVEWGLTEVIEHSLVSQEPLPKEGVTSDLLELSAGRVGPNAPTTSWWKLVVLEPGKRTRHVDPLSDMDVIVWMDYGSVPSTPPPSPEQLEMLFADVDLAIDQGTKMEREECIKELILALKADLTAAVNSNDEAQMEAAVVRAREVELQAKTSAVSCLVTNRLLAAAESGSEAEMRNALRFAREKGMEKLQVYKEVLALQQGLYGKQLLPRLERLVSEDADFAELGAVHHTAETHGLVELARRVLALGESRLKQAALLDTEDALQKTLQVRDEAKACGWSAVEQLAEVQVLRLTMELALARAEHSDDMATLRAVEMRAQQENFTELAERAARKVNETARKVGQKMGLPAGWDVVERMAGTDAARLLKKDEETGQALLKKVQELVDATFWGWGGHGAKTRTRDRGSEPVAKKLKVVSVIYVQNAEVYVNYRARREEISASITAEMATGDAWDVKTAAVPLLGGRLKENPVDPSMNEHYLWHGCKPEGAEGITDANFDLKRAGSAYGSLFGPGIYLAESCMKADEYTSPDARGYFPLLLCRATLGNINYCDHPSPVSISPSLVASCKAGGGYHSVLGDREKINGTFREFIVFDNHQVYPEYIVCIRTRRPLDPYSAMAEARFVGIDLGVTCVVASSTSEERNAITINTNDVSGRSTPSAVSYDGKLRHVGVNAEGRLMSAPKQTLSHLPLALVPSEAMQKRAENYQFLFPFQEDGTLGPVSFDGDSFAVRPAGPLASLVRTLSSYAMTSAAAKTQLHFGQGARCIAVPDYYSDTELAVVNDALKLCDQSETVGLLRHSSAVATAFAHSQGSSLLPEGTDERCVGFVDIGSSHGTVSVVKFYRKEGEAAAEFLYRCSEEQLGVQSMVTLLLSEAISRIEQKHKCKVQLKTKSGVRLANEAMHALKQLSMLPDAEMGLEAYLPEGPDGPEIDVSVPLTRQIFETAAADVLKRLKEVLTEALDCKPEAFELLGGGSRIPAVQTRVKEVAGDLPLRFGLDGASCVATGAAAWAAGKRLLEPVESPMEGLAADVLESIREKEKQMEAVHSEEVQRLEKRNALESYVYQVRDWMNGKDGGLLNPDVVNPYLDKVVLWFEDADMAEEPTTFQTYSDKLAEVEEFIKKEGAPYFEKKAKEFEDQEKEIEKAAAEERERRKELGMDFDKDERVMKKEDRMRLALKNKDEGNDMFKAQKFDDAVRRYKKAIEHVSRPEVVSNLTPEEAEEAKKIKVSCHLNSAQCYIKAGEAATQSGGKNAAEPFYKKARTSCDDVLELDSASIKAIFRRSLCFEKLGELEDALKDIKKGLGVAPEDSDLKKSQDRLQKLLTRQKEGQKKVFSKMFG</sequence>
<gene>
    <name evidence="10" type="ORF">C1SCF055_LOCUS19066</name>
</gene>
<evidence type="ECO:0000313" key="13">
    <source>
        <dbReference type="Proteomes" id="UP001152797"/>
    </source>
</evidence>
<dbReference type="Gene3D" id="3.30.30.30">
    <property type="match status" value="1"/>
</dbReference>
<feature type="repeat" description="TPR" evidence="3">
    <location>
        <begin position="1978"/>
        <end position="2011"/>
    </location>
</feature>
<dbReference type="GO" id="GO:0005524">
    <property type="term" value="F:ATP binding"/>
    <property type="evidence" value="ECO:0007669"/>
    <property type="project" value="UniProtKB-KW"/>
</dbReference>
<feature type="domain" description="PARP catalytic" evidence="9">
    <location>
        <begin position="1091"/>
        <end position="1318"/>
    </location>
</feature>
<feature type="transmembrane region" description="Helical" evidence="7">
    <location>
        <begin position="67"/>
        <end position="88"/>
    </location>
</feature>
<dbReference type="EMBL" id="CAMXCT010001684">
    <property type="protein sequence ID" value="CAI3992223.1"/>
    <property type="molecule type" value="Genomic_DNA"/>
</dbReference>
<organism evidence="10">
    <name type="scientific">Cladocopium goreaui</name>
    <dbReference type="NCBI Taxonomy" id="2562237"/>
    <lineage>
        <taxon>Eukaryota</taxon>
        <taxon>Sar</taxon>
        <taxon>Alveolata</taxon>
        <taxon>Dinophyceae</taxon>
        <taxon>Suessiales</taxon>
        <taxon>Symbiodiniaceae</taxon>
        <taxon>Cladocopium</taxon>
    </lineage>
</organism>
<evidence type="ECO:0000256" key="1">
    <source>
        <dbReference type="ARBA" id="ARBA00022741"/>
    </source>
</evidence>
<dbReference type="GO" id="GO:0140662">
    <property type="term" value="F:ATP-dependent protein folding chaperone"/>
    <property type="evidence" value="ECO:0007669"/>
    <property type="project" value="InterPro"/>
</dbReference>
<dbReference type="SUPFAM" id="SSF117839">
    <property type="entry name" value="WWE domain"/>
    <property type="match status" value="1"/>
</dbReference>
<dbReference type="Proteomes" id="UP001152797">
    <property type="component" value="Unassembled WGS sequence"/>
</dbReference>
<evidence type="ECO:0000313" key="12">
    <source>
        <dbReference type="EMBL" id="CAL4779535.1"/>
    </source>
</evidence>
<dbReference type="OrthoDB" id="434160at2759"/>
<feature type="compositionally biased region" description="Basic and acidic residues" evidence="6">
    <location>
        <begin position="607"/>
        <end position="622"/>
    </location>
</feature>
<dbReference type="SUPFAM" id="SSF53067">
    <property type="entry name" value="Actin-like ATPase domain"/>
    <property type="match status" value="2"/>
</dbReference>
<evidence type="ECO:0000313" key="11">
    <source>
        <dbReference type="EMBL" id="CAL1145598.1"/>
    </source>
</evidence>
<reference evidence="10" key="1">
    <citation type="submission" date="2022-10" db="EMBL/GenBank/DDBJ databases">
        <authorList>
            <person name="Chen Y."/>
            <person name="Dougan E. K."/>
            <person name="Chan C."/>
            <person name="Rhodes N."/>
            <person name="Thang M."/>
        </authorList>
    </citation>
    <scope>NUCLEOTIDE SEQUENCE</scope>
</reference>
<evidence type="ECO:0000256" key="2">
    <source>
        <dbReference type="ARBA" id="ARBA00022840"/>
    </source>
</evidence>
<proteinExistence type="predicted"/>
<keyword evidence="1" id="KW-0547">Nucleotide-binding</keyword>
<dbReference type="SUPFAM" id="SSF56399">
    <property type="entry name" value="ADP-ribosylation"/>
    <property type="match status" value="1"/>
</dbReference>
<feature type="region of interest" description="Disordered" evidence="6">
    <location>
        <begin position="534"/>
        <end position="555"/>
    </location>
</feature>
<evidence type="ECO:0000256" key="5">
    <source>
        <dbReference type="SAM" id="Coils"/>
    </source>
</evidence>
<dbReference type="PROSITE" id="PS50005">
    <property type="entry name" value="TPR"/>
    <property type="match status" value="1"/>
</dbReference>
<keyword evidence="4" id="KW-0808">Transferase</keyword>
<keyword evidence="5" id="KW-0175">Coiled coil</keyword>
<evidence type="ECO:0000256" key="4">
    <source>
        <dbReference type="RuleBase" id="RU362114"/>
    </source>
</evidence>
<dbReference type="Pfam" id="PF02825">
    <property type="entry name" value="WWE"/>
    <property type="match status" value="1"/>
</dbReference>
<dbReference type="PRINTS" id="PR00301">
    <property type="entry name" value="HEATSHOCK70"/>
</dbReference>
<dbReference type="GO" id="GO:0003950">
    <property type="term" value="F:NAD+ poly-ADP-ribosyltransferase activity"/>
    <property type="evidence" value="ECO:0007669"/>
    <property type="project" value="UniProtKB-UniRule"/>
</dbReference>
<keyword evidence="4" id="KW-0520">NAD</keyword>
<evidence type="ECO:0000313" key="10">
    <source>
        <dbReference type="EMBL" id="CAI3992223.1"/>
    </source>
</evidence>
<evidence type="ECO:0000259" key="8">
    <source>
        <dbReference type="PROSITE" id="PS50918"/>
    </source>
</evidence>
<dbReference type="InterPro" id="IPR019734">
    <property type="entry name" value="TPR_rpt"/>
</dbReference>
<dbReference type="GO" id="GO:0005634">
    <property type="term" value="C:nucleus"/>
    <property type="evidence" value="ECO:0007669"/>
    <property type="project" value="TreeGrafter"/>
</dbReference>
<feature type="coiled-coil region" evidence="5">
    <location>
        <begin position="1830"/>
        <end position="1857"/>
    </location>
</feature>
<dbReference type="GO" id="GO:0005829">
    <property type="term" value="C:cytosol"/>
    <property type="evidence" value="ECO:0007669"/>
    <property type="project" value="TreeGrafter"/>
</dbReference>
<keyword evidence="3" id="KW-0802">TPR repeat</keyword>
<dbReference type="EMBL" id="CAMXCT030001684">
    <property type="protein sequence ID" value="CAL4779535.1"/>
    <property type="molecule type" value="Genomic_DNA"/>
</dbReference>
<name>A0A9P1FXG7_9DINO</name>
<evidence type="ECO:0000256" key="3">
    <source>
        <dbReference type="PROSITE-ProRule" id="PRU00339"/>
    </source>
</evidence>
<feature type="region of interest" description="Disordered" evidence="6">
    <location>
        <begin position="607"/>
        <end position="654"/>
    </location>
</feature>
<feature type="compositionally biased region" description="Acidic residues" evidence="6">
    <location>
        <begin position="534"/>
        <end position="546"/>
    </location>
</feature>
<dbReference type="InterPro" id="IPR011990">
    <property type="entry name" value="TPR-like_helical_dom_sf"/>
</dbReference>
<dbReference type="Gene3D" id="1.25.40.10">
    <property type="entry name" value="Tetratricopeptide repeat domain"/>
    <property type="match status" value="1"/>
</dbReference>
<protein>
    <recommendedName>
        <fullName evidence="4">Poly [ADP-ribose] polymerase</fullName>
        <shortName evidence="4">PARP</shortName>
        <ecNumber evidence="4">2.4.2.-</ecNumber>
    </recommendedName>
</protein>
<evidence type="ECO:0000256" key="7">
    <source>
        <dbReference type="SAM" id="Phobius"/>
    </source>
</evidence>
<evidence type="ECO:0000256" key="6">
    <source>
        <dbReference type="SAM" id="MobiDB-lite"/>
    </source>
</evidence>
<dbReference type="InterPro" id="IPR013126">
    <property type="entry name" value="Hsp_70_fam"/>
</dbReference>
<keyword evidence="2" id="KW-0067">ATP-binding</keyword>
<dbReference type="Gene3D" id="3.90.640.10">
    <property type="entry name" value="Actin, Chain A, domain 4"/>
    <property type="match status" value="1"/>
</dbReference>
<dbReference type="Pfam" id="PF00012">
    <property type="entry name" value="HSP70"/>
    <property type="match status" value="1"/>
</dbReference>
<dbReference type="Gene3D" id="3.30.420.40">
    <property type="match status" value="2"/>
</dbReference>
<accession>A0A9P1FXG7</accession>
<feature type="domain" description="WWE" evidence="8">
    <location>
        <begin position="542"/>
        <end position="619"/>
    </location>
</feature>
<feature type="non-terminal residue" evidence="10">
    <location>
        <position position="2041"/>
    </location>
</feature>
<dbReference type="SMART" id="SM00028">
    <property type="entry name" value="TPR"/>
    <property type="match status" value="3"/>
</dbReference>
<feature type="transmembrane region" description="Helical" evidence="7">
    <location>
        <begin position="158"/>
        <end position="176"/>
    </location>
</feature>
<evidence type="ECO:0000259" key="9">
    <source>
        <dbReference type="PROSITE" id="PS51059"/>
    </source>
</evidence>
<dbReference type="PANTHER" id="PTHR45639:SF28">
    <property type="entry name" value="HEAT SHOCK PROTEIN-LIKE PROTEIN"/>
    <property type="match status" value="1"/>
</dbReference>
<dbReference type="InterPro" id="IPR043129">
    <property type="entry name" value="ATPase_NBD"/>
</dbReference>
<reference evidence="11" key="2">
    <citation type="submission" date="2024-04" db="EMBL/GenBank/DDBJ databases">
        <authorList>
            <person name="Chen Y."/>
            <person name="Shah S."/>
            <person name="Dougan E. K."/>
            <person name="Thang M."/>
            <person name="Chan C."/>
        </authorList>
    </citation>
    <scope>NUCLEOTIDE SEQUENCE [LARGE SCALE GENOMIC DNA]</scope>
</reference>